<dbReference type="PROSITE" id="PS50222">
    <property type="entry name" value="EF_HAND_2"/>
    <property type="match status" value="2"/>
</dbReference>
<accession>A0A1S3JAR1</accession>
<dbReference type="AlphaFoldDB" id="A0A1S3JAR1"/>
<evidence type="ECO:0000313" key="4">
    <source>
        <dbReference type="RefSeq" id="XP_013407487.1"/>
    </source>
</evidence>
<name>A0A1S3JAR1_LINAN</name>
<dbReference type="InParanoid" id="A0A1S3JAR1"/>
<keyword evidence="3" id="KW-1185">Reference proteome</keyword>
<organism evidence="3 4">
    <name type="scientific">Lingula anatina</name>
    <name type="common">Brachiopod</name>
    <name type="synonym">Lingula unguis</name>
    <dbReference type="NCBI Taxonomy" id="7574"/>
    <lineage>
        <taxon>Eukaryota</taxon>
        <taxon>Metazoa</taxon>
        <taxon>Spiralia</taxon>
        <taxon>Lophotrochozoa</taxon>
        <taxon>Brachiopoda</taxon>
        <taxon>Linguliformea</taxon>
        <taxon>Lingulata</taxon>
        <taxon>Lingulida</taxon>
        <taxon>Linguloidea</taxon>
        <taxon>Lingulidae</taxon>
        <taxon>Lingula</taxon>
    </lineage>
</organism>
<dbReference type="Pfam" id="PF13833">
    <property type="entry name" value="EF-hand_8"/>
    <property type="match status" value="1"/>
</dbReference>
<dbReference type="SMART" id="SM00054">
    <property type="entry name" value="EFh"/>
    <property type="match status" value="3"/>
</dbReference>
<gene>
    <name evidence="4" type="primary">LOC106171602</name>
</gene>
<protein>
    <submittedName>
        <fullName evidence="4">Sarcoplasmic calcium-binding protein</fullName>
    </submittedName>
</protein>
<dbReference type="GO" id="GO:0005509">
    <property type="term" value="F:calcium ion binding"/>
    <property type="evidence" value="ECO:0007669"/>
    <property type="project" value="InterPro"/>
</dbReference>
<feature type="domain" description="EF-hand" evidence="2">
    <location>
        <begin position="43"/>
        <end position="78"/>
    </location>
</feature>
<reference evidence="4" key="1">
    <citation type="submission" date="2025-08" db="UniProtKB">
        <authorList>
            <consortium name="RefSeq"/>
        </authorList>
    </citation>
    <scope>IDENTIFICATION</scope>
    <source>
        <tissue evidence="4">Gonads</tissue>
    </source>
</reference>
<dbReference type="GeneID" id="106171602"/>
<dbReference type="SUPFAM" id="SSF47473">
    <property type="entry name" value="EF-hand"/>
    <property type="match status" value="1"/>
</dbReference>
<evidence type="ECO:0000259" key="2">
    <source>
        <dbReference type="PROSITE" id="PS50222"/>
    </source>
</evidence>
<evidence type="ECO:0000313" key="3">
    <source>
        <dbReference type="Proteomes" id="UP000085678"/>
    </source>
</evidence>
<keyword evidence="1" id="KW-0106">Calcium</keyword>
<feature type="domain" description="EF-hand" evidence="2">
    <location>
        <begin position="165"/>
        <end position="200"/>
    </location>
</feature>
<dbReference type="PROSITE" id="PS00018">
    <property type="entry name" value="EF_HAND_1"/>
    <property type="match status" value="2"/>
</dbReference>
<dbReference type="RefSeq" id="XP_013407487.1">
    <property type="nucleotide sequence ID" value="XM_013552033.1"/>
</dbReference>
<dbReference type="Proteomes" id="UP000085678">
    <property type="component" value="Unplaced"/>
</dbReference>
<dbReference type="OrthoDB" id="6242242at2759"/>
<evidence type="ECO:0000256" key="1">
    <source>
        <dbReference type="ARBA" id="ARBA00022837"/>
    </source>
</evidence>
<dbReference type="InterPro" id="IPR011992">
    <property type="entry name" value="EF-hand-dom_pair"/>
</dbReference>
<sequence>MAGFARILTKYFPKGMWYRNFTQKTVNLKRNPWDYPAIKGSEHWRRKIRTVFRARDTDGDGYLTKKDYELSVHRVSSYMNLNEKQTSELLKRKMYSWEKASGGSKSSPDFRLSEDEYVCNVLVHYPVVSRTIVDIACCDFDSIDIDGDGFISPQEHKAFFYGWGIPVKHSADVFKVLDTDGDGKISREEFVEGFVEYFFSEDENSPYTCFFGPLVS</sequence>
<dbReference type="KEGG" id="lak:106171602"/>
<dbReference type="Pfam" id="PF13499">
    <property type="entry name" value="EF-hand_7"/>
    <property type="match status" value="1"/>
</dbReference>
<dbReference type="STRING" id="7574.A0A1S3JAR1"/>
<dbReference type="InterPro" id="IPR018247">
    <property type="entry name" value="EF_Hand_1_Ca_BS"/>
</dbReference>
<dbReference type="CDD" id="cd00051">
    <property type="entry name" value="EFh"/>
    <property type="match status" value="1"/>
</dbReference>
<proteinExistence type="predicted"/>
<dbReference type="InterPro" id="IPR002048">
    <property type="entry name" value="EF_hand_dom"/>
</dbReference>
<dbReference type="Gene3D" id="1.10.238.10">
    <property type="entry name" value="EF-hand"/>
    <property type="match status" value="1"/>
</dbReference>